<dbReference type="Pfam" id="PF10099">
    <property type="entry name" value="RskA_C"/>
    <property type="match status" value="1"/>
</dbReference>
<dbReference type="InterPro" id="IPR018764">
    <property type="entry name" value="RskA_C"/>
</dbReference>
<dbReference type="GO" id="GO:0005886">
    <property type="term" value="C:plasma membrane"/>
    <property type="evidence" value="ECO:0007669"/>
    <property type="project" value="InterPro"/>
</dbReference>
<name>A0A4U1HSR0_9BURK</name>
<dbReference type="InterPro" id="IPR051474">
    <property type="entry name" value="Anti-sigma-K/W_factor"/>
</dbReference>
<feature type="domain" description="Anti-sigma K factor RskA C-terminal" evidence="1">
    <location>
        <begin position="126"/>
        <end position="267"/>
    </location>
</feature>
<evidence type="ECO:0000259" key="1">
    <source>
        <dbReference type="Pfam" id="PF10099"/>
    </source>
</evidence>
<evidence type="ECO:0000313" key="2">
    <source>
        <dbReference type="EMBL" id="TKC83047.1"/>
    </source>
</evidence>
<reference evidence="2 3" key="1">
    <citation type="submission" date="2019-04" db="EMBL/GenBank/DDBJ databases">
        <title>Trinickia sp. 7GSK02, isolated from subtropical forest soil.</title>
        <authorList>
            <person name="Gao Z.-H."/>
            <person name="Qiu L.-H."/>
        </authorList>
    </citation>
    <scope>NUCLEOTIDE SEQUENCE [LARGE SCALE GENOMIC DNA]</scope>
    <source>
        <strain evidence="2 3">7GSK02</strain>
    </source>
</reference>
<dbReference type="EMBL" id="SWJE01000015">
    <property type="protein sequence ID" value="TKC83047.1"/>
    <property type="molecule type" value="Genomic_DNA"/>
</dbReference>
<dbReference type="RefSeq" id="WP_136897861.1">
    <property type="nucleotide sequence ID" value="NZ_SWJE01000015.1"/>
</dbReference>
<protein>
    <recommendedName>
        <fullName evidence="1">Anti-sigma K factor RskA C-terminal domain-containing protein</fullName>
    </recommendedName>
</protein>
<dbReference type="PANTHER" id="PTHR37461:SF1">
    <property type="entry name" value="ANTI-SIGMA-K FACTOR RSKA"/>
    <property type="match status" value="1"/>
</dbReference>
<dbReference type="PANTHER" id="PTHR37461">
    <property type="entry name" value="ANTI-SIGMA-K FACTOR RSKA"/>
    <property type="match status" value="1"/>
</dbReference>
<keyword evidence="3" id="KW-1185">Reference proteome</keyword>
<gene>
    <name evidence="2" type="ORF">FAZ69_25465</name>
</gene>
<evidence type="ECO:0000313" key="3">
    <source>
        <dbReference type="Proteomes" id="UP000305539"/>
    </source>
</evidence>
<dbReference type="Proteomes" id="UP000305539">
    <property type="component" value="Unassembled WGS sequence"/>
</dbReference>
<organism evidence="2 3">
    <name type="scientific">Trinickia terrae</name>
    <dbReference type="NCBI Taxonomy" id="2571161"/>
    <lineage>
        <taxon>Bacteria</taxon>
        <taxon>Pseudomonadati</taxon>
        <taxon>Pseudomonadota</taxon>
        <taxon>Betaproteobacteria</taxon>
        <taxon>Burkholderiales</taxon>
        <taxon>Burkholderiaceae</taxon>
        <taxon>Trinickia</taxon>
    </lineage>
</organism>
<comment type="caution">
    <text evidence="2">The sequence shown here is derived from an EMBL/GenBank/DDBJ whole genome shotgun (WGS) entry which is preliminary data.</text>
</comment>
<accession>A0A4U1HSR0</accession>
<proteinExistence type="predicted"/>
<sequence length="277" mass="29139">MDLHRHPGLVDRLAGEYALGVLRGSARRRFEHMAQRDAALRAAVQTWQARVSAMAELGPRVAPPPSVWEAIERRLELAAARRAAAAGAQADEPARAAPARPAVPPSKATASRWFESLSFWRGWSVAATAVAVLALAVALLPLVEQAPAPATQVAEQQNGQGIERVAYMAALADTQTSKTMMVVMWDQKSAMMTVHRMGGDTGPAGDSGKSEQLWGMSPDGRPVSLGVIPPGGTISMKVHGMGAYLKLAVSMEPRGGSPDPNGPTGPVICLGKLMATA</sequence>
<dbReference type="AlphaFoldDB" id="A0A4U1HSR0"/>
<dbReference type="GO" id="GO:0016989">
    <property type="term" value="F:sigma factor antagonist activity"/>
    <property type="evidence" value="ECO:0007669"/>
    <property type="project" value="TreeGrafter"/>
</dbReference>
<dbReference type="OrthoDB" id="8617430at2"/>
<dbReference type="GO" id="GO:0006417">
    <property type="term" value="P:regulation of translation"/>
    <property type="evidence" value="ECO:0007669"/>
    <property type="project" value="TreeGrafter"/>
</dbReference>